<keyword evidence="2" id="KW-0472">Membrane</keyword>
<dbReference type="AlphaFoldDB" id="A0AAU8IU61"/>
<evidence type="ECO:0000256" key="1">
    <source>
        <dbReference type="SAM" id="MobiDB-lite"/>
    </source>
</evidence>
<protein>
    <submittedName>
        <fullName evidence="3">EamA/RhaT family transporter</fullName>
    </submittedName>
</protein>
<feature type="transmembrane region" description="Helical" evidence="2">
    <location>
        <begin position="81"/>
        <end position="99"/>
    </location>
</feature>
<reference evidence="3" key="1">
    <citation type="submission" date="2024-06" db="EMBL/GenBank/DDBJ databases">
        <title>Streptomyces sp. strain HUAS MG91 genome sequences.</title>
        <authorList>
            <person name="Mo P."/>
        </authorList>
    </citation>
    <scope>NUCLEOTIDE SEQUENCE</scope>
    <source>
        <strain evidence="3">HUAS MG91</strain>
    </source>
</reference>
<evidence type="ECO:0000256" key="2">
    <source>
        <dbReference type="SAM" id="Phobius"/>
    </source>
</evidence>
<keyword evidence="2" id="KW-1133">Transmembrane helix</keyword>
<feature type="region of interest" description="Disordered" evidence="1">
    <location>
        <begin position="149"/>
        <end position="180"/>
    </location>
</feature>
<dbReference type="EMBL" id="CP159534">
    <property type="protein sequence ID" value="XCJ71579.1"/>
    <property type="molecule type" value="Genomic_DNA"/>
</dbReference>
<feature type="transmembrane region" description="Helical" evidence="2">
    <location>
        <begin position="119"/>
        <end position="138"/>
    </location>
</feature>
<gene>
    <name evidence="3" type="ORF">ABII15_17105</name>
</gene>
<keyword evidence="2" id="KW-0812">Transmembrane</keyword>
<name>A0AAU8IU61_9ACTN</name>
<feature type="region of interest" description="Disordered" evidence="1">
    <location>
        <begin position="1"/>
        <end position="25"/>
    </location>
</feature>
<feature type="compositionally biased region" description="Pro residues" evidence="1">
    <location>
        <begin position="10"/>
        <end position="25"/>
    </location>
</feature>
<accession>A0AAU8IU61</accession>
<proteinExistence type="predicted"/>
<dbReference type="KEGG" id="stac:ABII15_17105"/>
<evidence type="ECO:0000313" key="3">
    <source>
        <dbReference type="EMBL" id="XCJ71579.1"/>
    </source>
</evidence>
<feature type="transmembrane region" description="Helical" evidence="2">
    <location>
        <begin position="49"/>
        <end position="69"/>
    </location>
</feature>
<feature type="compositionally biased region" description="Basic residues" evidence="1">
    <location>
        <begin position="169"/>
        <end position="180"/>
    </location>
</feature>
<organism evidence="3">
    <name type="scientific">Streptomyces tabacisoli</name>
    <dbReference type="NCBI Taxonomy" id="3156398"/>
    <lineage>
        <taxon>Bacteria</taxon>
        <taxon>Bacillati</taxon>
        <taxon>Actinomycetota</taxon>
        <taxon>Actinomycetes</taxon>
        <taxon>Kitasatosporales</taxon>
        <taxon>Streptomycetaceae</taxon>
        <taxon>Streptomyces</taxon>
    </lineage>
</organism>
<feature type="compositionally biased region" description="Basic and acidic residues" evidence="1">
    <location>
        <begin position="149"/>
        <end position="165"/>
    </location>
</feature>
<sequence>MSDETGTPTPSTPTPSIPGPSTPGPRPEEIRFFGTTWVDHSGHYGLRRAGVGIGALVLAVAGCFVLRFAYQGLALADVGSFVNVLLVAAFAICSALGFSRTWGGFSERPDPEKQASLRGFLAIGFVGVLVAYAVRCVTEAPGEKLRRREYETAREQYARRSERRTGNPAKKKSGGKQRKG</sequence>
<dbReference type="RefSeq" id="WP_353943191.1">
    <property type="nucleotide sequence ID" value="NZ_CP159534.1"/>
</dbReference>